<dbReference type="Gene3D" id="3.90.79.10">
    <property type="entry name" value="Nucleoside Triphosphate Pyrophosphohydrolase"/>
    <property type="match status" value="1"/>
</dbReference>
<dbReference type="CDD" id="cd02883">
    <property type="entry name" value="NUDIX_Hydrolase"/>
    <property type="match status" value="1"/>
</dbReference>
<dbReference type="PANTHER" id="PTHR43736:SF1">
    <property type="entry name" value="DIHYDRONEOPTERIN TRIPHOSPHATE DIPHOSPHATASE"/>
    <property type="match status" value="1"/>
</dbReference>
<proteinExistence type="predicted"/>
<gene>
    <name evidence="2" type="ORF">K491DRAFT_686542</name>
</gene>
<organism evidence="2 3">
    <name type="scientific">Lophiostoma macrostomum CBS 122681</name>
    <dbReference type="NCBI Taxonomy" id="1314788"/>
    <lineage>
        <taxon>Eukaryota</taxon>
        <taxon>Fungi</taxon>
        <taxon>Dikarya</taxon>
        <taxon>Ascomycota</taxon>
        <taxon>Pezizomycotina</taxon>
        <taxon>Dothideomycetes</taxon>
        <taxon>Pleosporomycetidae</taxon>
        <taxon>Pleosporales</taxon>
        <taxon>Lophiostomataceae</taxon>
        <taxon>Lophiostoma</taxon>
    </lineage>
</organism>
<dbReference type="Pfam" id="PF00293">
    <property type="entry name" value="NUDIX"/>
    <property type="match status" value="1"/>
</dbReference>
<evidence type="ECO:0000259" key="1">
    <source>
        <dbReference type="PROSITE" id="PS51462"/>
    </source>
</evidence>
<evidence type="ECO:0000313" key="2">
    <source>
        <dbReference type="EMBL" id="KAF2662665.1"/>
    </source>
</evidence>
<dbReference type="EMBL" id="MU004289">
    <property type="protein sequence ID" value="KAF2662665.1"/>
    <property type="molecule type" value="Genomic_DNA"/>
</dbReference>
<reference evidence="2" key="1">
    <citation type="journal article" date="2020" name="Stud. Mycol.">
        <title>101 Dothideomycetes genomes: a test case for predicting lifestyles and emergence of pathogens.</title>
        <authorList>
            <person name="Haridas S."/>
            <person name="Albert R."/>
            <person name="Binder M."/>
            <person name="Bloem J."/>
            <person name="Labutti K."/>
            <person name="Salamov A."/>
            <person name="Andreopoulos B."/>
            <person name="Baker S."/>
            <person name="Barry K."/>
            <person name="Bills G."/>
            <person name="Bluhm B."/>
            <person name="Cannon C."/>
            <person name="Castanera R."/>
            <person name="Culley D."/>
            <person name="Daum C."/>
            <person name="Ezra D."/>
            <person name="Gonzalez J."/>
            <person name="Henrissat B."/>
            <person name="Kuo A."/>
            <person name="Liang C."/>
            <person name="Lipzen A."/>
            <person name="Lutzoni F."/>
            <person name="Magnuson J."/>
            <person name="Mondo S."/>
            <person name="Nolan M."/>
            <person name="Ohm R."/>
            <person name="Pangilinan J."/>
            <person name="Park H.-J."/>
            <person name="Ramirez L."/>
            <person name="Alfaro M."/>
            <person name="Sun H."/>
            <person name="Tritt A."/>
            <person name="Yoshinaga Y."/>
            <person name="Zwiers L.-H."/>
            <person name="Turgeon B."/>
            <person name="Goodwin S."/>
            <person name="Spatafora J."/>
            <person name="Crous P."/>
            <person name="Grigoriev I."/>
        </authorList>
    </citation>
    <scope>NUCLEOTIDE SEQUENCE</scope>
    <source>
        <strain evidence="2">CBS 122681</strain>
    </source>
</reference>
<dbReference type="OrthoDB" id="276276at2759"/>
<dbReference type="InterPro" id="IPR000086">
    <property type="entry name" value="NUDIX_hydrolase_dom"/>
</dbReference>
<dbReference type="Proteomes" id="UP000799324">
    <property type="component" value="Unassembled WGS sequence"/>
</dbReference>
<dbReference type="SUPFAM" id="SSF55811">
    <property type="entry name" value="Nudix"/>
    <property type="match status" value="1"/>
</dbReference>
<dbReference type="AlphaFoldDB" id="A0A6A6TRJ3"/>
<dbReference type="PROSITE" id="PS51462">
    <property type="entry name" value="NUDIX"/>
    <property type="match status" value="1"/>
</dbReference>
<feature type="domain" description="Nudix hydrolase" evidence="1">
    <location>
        <begin position="31"/>
        <end position="176"/>
    </location>
</feature>
<accession>A0A6A6TRJ3</accession>
<name>A0A6A6TRJ3_9PLEO</name>
<protein>
    <recommendedName>
        <fullName evidence="1">Nudix hydrolase domain-containing protein</fullName>
    </recommendedName>
</protein>
<dbReference type="PANTHER" id="PTHR43736">
    <property type="entry name" value="ADP-RIBOSE PYROPHOSPHATASE"/>
    <property type="match status" value="1"/>
</dbReference>
<sequence length="184" mass="21282">MSPARASFEYPPALQQYMITEAEFFEQNPQYGKLCTGVVVFDDAGRMLLVQRAKEEKAFPNLWEIPGGKVDDTDESILHGVARELKEEAGLDVTRVIRKIGEFGWEEYHTIRKRQEVWRKLIFEVEVKELNVVLDPEEHQHYVFATEEDVLQDKAGGIQLTWISPPNKAMNLEAFKSRRATEEQ</sequence>
<keyword evidence="3" id="KW-1185">Reference proteome</keyword>
<dbReference type="InterPro" id="IPR015797">
    <property type="entry name" value="NUDIX_hydrolase-like_dom_sf"/>
</dbReference>
<evidence type="ECO:0000313" key="3">
    <source>
        <dbReference type="Proteomes" id="UP000799324"/>
    </source>
</evidence>